<gene>
    <name evidence="3" type="ORF">ESY86_08000</name>
</gene>
<dbReference type="RefSeq" id="WP_147086072.1">
    <property type="nucleotide sequence ID" value="NZ_VORM01000019.1"/>
</dbReference>
<sequence>MNENTPEQKSEEVDISQIFNLIGKAFKALFDFIVSIFEFILKTILLLALFIRNNIVKLGLAIVVGFVIGFISDRFEKDYYTSTMIVEPNFQANSQLITTIELYGQLVESNDSINLAKMLKISETDAAKISSISIEAKTNENTKIKGYNQFVKQTDTLVLKDVSFEAYKESLEEPDFDQYAITVNSTAYDIYGKIKDNIINIPTTAYVEALKKAEIENLDQMEREINQSLSDIDSLRAAYKTAMLNNSKNNNESGSSNNFYLGPDGQRKNTELELFEIETKYQYRLRDVFESKAQMESTINVVSGFTNIGIKAKNKNLKWYILISLGVMVLFIILANFNRYLSDFERKNKAA</sequence>
<organism evidence="3 4">
    <name type="scientific">Subsaximicrobium wynnwilliamsii</name>
    <dbReference type="NCBI Taxonomy" id="291179"/>
    <lineage>
        <taxon>Bacteria</taxon>
        <taxon>Pseudomonadati</taxon>
        <taxon>Bacteroidota</taxon>
        <taxon>Flavobacteriia</taxon>
        <taxon>Flavobacteriales</taxon>
        <taxon>Flavobacteriaceae</taxon>
        <taxon>Subsaximicrobium</taxon>
    </lineage>
</organism>
<feature type="transmembrane region" description="Helical" evidence="2">
    <location>
        <begin position="28"/>
        <end position="49"/>
    </location>
</feature>
<protein>
    <submittedName>
        <fullName evidence="3">Uncharacterized protein</fullName>
    </submittedName>
</protein>
<dbReference type="Proteomes" id="UP000321578">
    <property type="component" value="Unassembled WGS sequence"/>
</dbReference>
<evidence type="ECO:0000313" key="4">
    <source>
        <dbReference type="Proteomes" id="UP000321578"/>
    </source>
</evidence>
<evidence type="ECO:0000256" key="2">
    <source>
        <dbReference type="SAM" id="Phobius"/>
    </source>
</evidence>
<feature type="coiled-coil region" evidence="1">
    <location>
        <begin position="211"/>
        <end position="238"/>
    </location>
</feature>
<keyword evidence="1" id="KW-0175">Coiled coil</keyword>
<keyword evidence="2" id="KW-1133">Transmembrane helix</keyword>
<keyword evidence="2" id="KW-0472">Membrane</keyword>
<dbReference type="AlphaFoldDB" id="A0A5C6ZM13"/>
<keyword evidence="2" id="KW-0812">Transmembrane</keyword>
<keyword evidence="4" id="KW-1185">Reference proteome</keyword>
<proteinExistence type="predicted"/>
<reference evidence="3 4" key="1">
    <citation type="submission" date="2019-08" db="EMBL/GenBank/DDBJ databases">
        <title>Genomes of Subsaximicrobium wynnwilliamsii strains.</title>
        <authorList>
            <person name="Bowman J.P."/>
        </authorList>
    </citation>
    <scope>NUCLEOTIDE SEQUENCE [LARGE SCALE GENOMIC DNA]</scope>
    <source>
        <strain evidence="3 4">2-80-2</strain>
    </source>
</reference>
<dbReference type="OrthoDB" id="1452530at2"/>
<dbReference type="EMBL" id="VORO01000006">
    <property type="protein sequence ID" value="TXD89714.1"/>
    <property type="molecule type" value="Genomic_DNA"/>
</dbReference>
<evidence type="ECO:0000313" key="3">
    <source>
        <dbReference type="EMBL" id="TXD89714.1"/>
    </source>
</evidence>
<feature type="transmembrane region" description="Helical" evidence="2">
    <location>
        <begin position="319"/>
        <end position="337"/>
    </location>
</feature>
<evidence type="ECO:0000256" key="1">
    <source>
        <dbReference type="SAM" id="Coils"/>
    </source>
</evidence>
<name>A0A5C6ZM13_9FLAO</name>
<feature type="transmembrane region" description="Helical" evidence="2">
    <location>
        <begin position="55"/>
        <end position="72"/>
    </location>
</feature>
<comment type="caution">
    <text evidence="3">The sequence shown here is derived from an EMBL/GenBank/DDBJ whole genome shotgun (WGS) entry which is preliminary data.</text>
</comment>
<accession>A0A5C6ZM13</accession>